<sequence>MPRRTSIQQRSIPTQQLVEPGPDVSSLRRPGERVTSVCMFMGVLAIGVILHVRAFPPYETWEGKLAFSPVVSSASNLIGSIMVAYLYGVPYTPLTIGWVGLVVNVCVSRKSAGLYDWLQKTVAFISIFYVGIKYLSVNSDLITWREVKIFVGIFAGFSLLFLIWVVGYTEVTHEGKFNWTTIL</sequence>
<evidence type="ECO:0000313" key="4">
    <source>
        <dbReference type="EMBL" id="CAF1522276.1"/>
    </source>
</evidence>
<protein>
    <submittedName>
        <fullName evidence="4">Uncharacterized protein</fullName>
    </submittedName>
</protein>
<dbReference type="EMBL" id="CAJNOJ010000783">
    <property type="protein sequence ID" value="CAF1522276.1"/>
    <property type="molecule type" value="Genomic_DNA"/>
</dbReference>
<keyword evidence="2" id="KW-0812">Transmembrane</keyword>
<evidence type="ECO:0000256" key="2">
    <source>
        <dbReference type="SAM" id="Phobius"/>
    </source>
</evidence>
<dbReference type="Proteomes" id="UP000663852">
    <property type="component" value="Unassembled WGS sequence"/>
</dbReference>
<name>A0A815UQI9_ADIRI</name>
<dbReference type="EMBL" id="CAJNOR010002104">
    <property type="protein sequence ID" value="CAF1248290.1"/>
    <property type="molecule type" value="Genomic_DNA"/>
</dbReference>
<keyword evidence="5" id="KW-1185">Reference proteome</keyword>
<evidence type="ECO:0000256" key="1">
    <source>
        <dbReference type="SAM" id="MobiDB-lite"/>
    </source>
</evidence>
<feature type="transmembrane region" description="Helical" evidence="2">
    <location>
        <begin position="117"/>
        <end position="135"/>
    </location>
</feature>
<reference evidence="4" key="1">
    <citation type="submission" date="2021-02" db="EMBL/GenBank/DDBJ databases">
        <authorList>
            <person name="Nowell W R."/>
        </authorList>
    </citation>
    <scope>NUCLEOTIDE SEQUENCE</scope>
</reference>
<dbReference type="Proteomes" id="UP000663828">
    <property type="component" value="Unassembled WGS sequence"/>
</dbReference>
<keyword evidence="2" id="KW-1133">Transmembrane helix</keyword>
<comment type="caution">
    <text evidence="4">The sequence shown here is derived from an EMBL/GenBank/DDBJ whole genome shotgun (WGS) entry which is preliminary data.</text>
</comment>
<organism evidence="4 6">
    <name type="scientific">Adineta ricciae</name>
    <name type="common">Rotifer</name>
    <dbReference type="NCBI Taxonomy" id="249248"/>
    <lineage>
        <taxon>Eukaryota</taxon>
        <taxon>Metazoa</taxon>
        <taxon>Spiralia</taxon>
        <taxon>Gnathifera</taxon>
        <taxon>Rotifera</taxon>
        <taxon>Eurotatoria</taxon>
        <taxon>Bdelloidea</taxon>
        <taxon>Adinetida</taxon>
        <taxon>Adinetidae</taxon>
        <taxon>Adineta</taxon>
    </lineage>
</organism>
<accession>A0A815UQI9</accession>
<evidence type="ECO:0000313" key="6">
    <source>
        <dbReference type="Proteomes" id="UP000663852"/>
    </source>
</evidence>
<proteinExistence type="predicted"/>
<keyword evidence="2" id="KW-0472">Membrane</keyword>
<dbReference type="AlphaFoldDB" id="A0A815UQI9"/>
<feature type="transmembrane region" description="Helical" evidence="2">
    <location>
        <begin position="147"/>
        <end position="167"/>
    </location>
</feature>
<feature type="transmembrane region" description="Helical" evidence="2">
    <location>
        <begin position="34"/>
        <end position="54"/>
    </location>
</feature>
<feature type="compositionally biased region" description="Polar residues" evidence="1">
    <location>
        <begin position="1"/>
        <end position="17"/>
    </location>
</feature>
<evidence type="ECO:0000313" key="5">
    <source>
        <dbReference type="Proteomes" id="UP000663828"/>
    </source>
</evidence>
<feature type="region of interest" description="Disordered" evidence="1">
    <location>
        <begin position="1"/>
        <end position="28"/>
    </location>
</feature>
<evidence type="ECO:0000313" key="3">
    <source>
        <dbReference type="EMBL" id="CAF1248290.1"/>
    </source>
</evidence>
<gene>
    <name evidence="4" type="ORF">EDS130_LOCUS43960</name>
    <name evidence="3" type="ORF">XAT740_LOCUS26115</name>
</gene>